<feature type="transmembrane region" description="Helical" evidence="26">
    <location>
        <begin position="308"/>
        <end position="329"/>
    </location>
</feature>
<evidence type="ECO:0000256" key="22">
    <source>
        <dbReference type="ARBA" id="ARBA00069713"/>
    </source>
</evidence>
<evidence type="ECO:0000256" key="4">
    <source>
        <dbReference type="ARBA" id="ARBA00004656"/>
    </source>
</evidence>
<evidence type="ECO:0000256" key="26">
    <source>
        <dbReference type="SAM" id="Phobius"/>
    </source>
</evidence>
<feature type="transmembrane region" description="Helical" evidence="26">
    <location>
        <begin position="26"/>
        <end position="53"/>
    </location>
</feature>
<dbReference type="PANTHER" id="PTHR11662:SF455">
    <property type="entry name" value="GH23975P"/>
    <property type="match status" value="1"/>
</dbReference>
<evidence type="ECO:0000256" key="14">
    <source>
        <dbReference type="ARBA" id="ARBA00023329"/>
    </source>
</evidence>
<dbReference type="PROSITE" id="PS50850">
    <property type="entry name" value="MFS"/>
    <property type="match status" value="2"/>
</dbReference>
<dbReference type="Proteomes" id="UP000504635">
    <property type="component" value="Unplaced"/>
</dbReference>
<comment type="catalytic activity">
    <reaction evidence="20">
        <text>D-glucuronate(out) + H(+)(out) = D-glucuronate(in) + H(+)(in)</text>
        <dbReference type="Rhea" id="RHEA:72591"/>
        <dbReference type="ChEBI" id="CHEBI:15378"/>
        <dbReference type="ChEBI" id="CHEBI:58720"/>
    </reaction>
    <physiologicalReaction direction="left-to-right" evidence="20">
        <dbReference type="Rhea" id="RHEA:72592"/>
    </physiologicalReaction>
</comment>
<feature type="transmembrane region" description="Helical" evidence="26">
    <location>
        <begin position="895"/>
        <end position="918"/>
    </location>
</feature>
<dbReference type="FunFam" id="1.20.1250.20:FF:000003">
    <property type="entry name" value="Solute carrier family 17 member 3"/>
    <property type="match status" value="2"/>
</dbReference>
<comment type="catalytic activity">
    <reaction evidence="19">
        <text>L-glutamate(out) = L-glutamate(in)</text>
        <dbReference type="Rhea" id="RHEA:66336"/>
        <dbReference type="ChEBI" id="CHEBI:29985"/>
    </reaction>
    <physiologicalReaction direction="left-to-right" evidence="19">
        <dbReference type="Rhea" id="RHEA:66337"/>
    </physiologicalReaction>
</comment>
<dbReference type="InterPro" id="IPR011701">
    <property type="entry name" value="MFS"/>
</dbReference>
<dbReference type="CDD" id="cd17318">
    <property type="entry name" value="MFS_SLC17"/>
    <property type="match status" value="2"/>
</dbReference>
<feature type="transmembrane region" description="Helical" evidence="26">
    <location>
        <begin position="341"/>
        <end position="359"/>
    </location>
</feature>
<evidence type="ECO:0000256" key="13">
    <source>
        <dbReference type="ARBA" id="ARBA00023228"/>
    </source>
</evidence>
<feature type="transmembrane region" description="Helical" evidence="26">
    <location>
        <begin position="170"/>
        <end position="193"/>
    </location>
</feature>
<dbReference type="GO" id="GO:0005765">
    <property type="term" value="C:lysosomal membrane"/>
    <property type="evidence" value="ECO:0007669"/>
    <property type="project" value="UniProtKB-SubCell"/>
</dbReference>
<comment type="catalytic activity">
    <reaction evidence="18">
        <text>N-acetyl-L-aspartyl-L-glutamate(out) = N-acetyl-L-aspartyl-L-glutamate(in)</text>
        <dbReference type="Rhea" id="RHEA:72599"/>
        <dbReference type="ChEBI" id="CHEBI:76931"/>
    </reaction>
    <physiologicalReaction direction="left-to-right" evidence="18">
        <dbReference type="Rhea" id="RHEA:72600"/>
    </physiologicalReaction>
</comment>
<feature type="transmembrane region" description="Helical" evidence="26">
    <location>
        <begin position="572"/>
        <end position="591"/>
    </location>
</feature>
<dbReference type="Gene3D" id="1.20.1250.20">
    <property type="entry name" value="MFS general substrate transporter like domains"/>
    <property type="match status" value="4"/>
</dbReference>
<dbReference type="SUPFAM" id="SSF103473">
    <property type="entry name" value="MFS general substrate transporter"/>
    <property type="match status" value="2"/>
</dbReference>
<evidence type="ECO:0000256" key="24">
    <source>
        <dbReference type="ARBA" id="ARBA00081195"/>
    </source>
</evidence>
<proteinExistence type="predicted"/>
<evidence type="ECO:0000256" key="18">
    <source>
        <dbReference type="ARBA" id="ARBA00051403"/>
    </source>
</evidence>
<feature type="transmembrane region" description="Helical" evidence="26">
    <location>
        <begin position="826"/>
        <end position="847"/>
    </location>
</feature>
<name>A0A6J2YLF3_SITOR</name>
<dbReference type="InParanoid" id="A0A6J2YLF3"/>
<feature type="domain" description="Major facilitator superfamily (MFS) profile" evidence="27">
    <location>
        <begin position="505"/>
        <end position="919"/>
    </location>
</feature>
<evidence type="ECO:0000313" key="29">
    <source>
        <dbReference type="RefSeq" id="XP_030764121.1"/>
    </source>
</evidence>
<evidence type="ECO:0000256" key="8">
    <source>
        <dbReference type="ARBA" id="ARBA00022847"/>
    </source>
</evidence>
<feature type="transmembrane region" description="Helical" evidence="26">
    <location>
        <begin position="489"/>
        <end position="516"/>
    </location>
</feature>
<feature type="transmembrane region" description="Helical" evidence="26">
    <location>
        <begin position="398"/>
        <end position="422"/>
    </location>
</feature>
<evidence type="ECO:0000256" key="10">
    <source>
        <dbReference type="ARBA" id="ARBA00023018"/>
    </source>
</evidence>
<keyword evidence="6" id="KW-1003">Cell membrane</keyword>
<evidence type="ECO:0000256" key="1">
    <source>
        <dbReference type="ARBA" id="ARBA00004432"/>
    </source>
</evidence>
<evidence type="ECO:0000256" key="17">
    <source>
        <dbReference type="ARBA" id="ARBA00050625"/>
    </source>
</evidence>
<dbReference type="GO" id="GO:0016323">
    <property type="term" value="C:basolateral plasma membrane"/>
    <property type="evidence" value="ECO:0007669"/>
    <property type="project" value="UniProtKB-SubCell"/>
</dbReference>
<dbReference type="Pfam" id="PF07690">
    <property type="entry name" value="MFS_1"/>
    <property type="match status" value="2"/>
</dbReference>
<feature type="transmembrane region" description="Helical" evidence="26">
    <location>
        <begin position="109"/>
        <end position="129"/>
    </location>
</feature>
<evidence type="ECO:0000256" key="21">
    <source>
        <dbReference type="ARBA" id="ARBA00056891"/>
    </source>
</evidence>
<keyword evidence="7 26" id="KW-0812">Transmembrane</keyword>
<feature type="transmembrane region" description="Helical" evidence="26">
    <location>
        <begin position="859"/>
        <end position="883"/>
    </location>
</feature>
<evidence type="ECO:0000256" key="12">
    <source>
        <dbReference type="ARBA" id="ARBA00023180"/>
    </source>
</evidence>
<keyword evidence="28" id="KW-1185">Reference proteome</keyword>
<evidence type="ECO:0000256" key="19">
    <source>
        <dbReference type="ARBA" id="ARBA00051447"/>
    </source>
</evidence>
<comment type="catalytic activity">
    <reaction evidence="16">
        <text>L-aspartate(out) = L-aspartate(in)</text>
        <dbReference type="Rhea" id="RHEA:66332"/>
        <dbReference type="ChEBI" id="CHEBI:29991"/>
    </reaction>
    <physiologicalReaction direction="left-to-right" evidence="16">
        <dbReference type="Rhea" id="RHEA:66333"/>
    </physiologicalReaction>
</comment>
<evidence type="ECO:0000256" key="7">
    <source>
        <dbReference type="ARBA" id="ARBA00022692"/>
    </source>
</evidence>
<feature type="transmembrane region" description="Helical" evidence="26">
    <location>
        <begin position="802"/>
        <end position="820"/>
    </location>
</feature>
<dbReference type="GO" id="GO:0046942">
    <property type="term" value="P:carboxylic acid transport"/>
    <property type="evidence" value="ECO:0007669"/>
    <property type="project" value="UniProtKB-ARBA"/>
</dbReference>
<feature type="transmembrane region" description="Helical" evidence="26">
    <location>
        <begin position="597"/>
        <end position="618"/>
    </location>
</feature>
<dbReference type="GO" id="GO:0015293">
    <property type="term" value="F:symporter activity"/>
    <property type="evidence" value="ECO:0007669"/>
    <property type="project" value="UniProtKB-KW"/>
</dbReference>
<keyword evidence="10" id="KW-0770">Synapse</keyword>
<evidence type="ECO:0000256" key="20">
    <source>
        <dbReference type="ARBA" id="ARBA00051612"/>
    </source>
</evidence>
<evidence type="ECO:0000259" key="27">
    <source>
        <dbReference type="PROSITE" id="PS50850"/>
    </source>
</evidence>
<comment type="catalytic activity">
    <reaction evidence="15">
        <text>2 nitrate(out) + H(+)(out) = 2 nitrate(in) + H(+)(in)</text>
        <dbReference type="Rhea" id="RHEA:71539"/>
        <dbReference type="ChEBI" id="CHEBI:15378"/>
        <dbReference type="ChEBI" id="CHEBI:17632"/>
    </reaction>
    <physiologicalReaction direction="left-to-right" evidence="15">
        <dbReference type="Rhea" id="RHEA:71540"/>
    </physiologicalReaction>
</comment>
<evidence type="ECO:0000256" key="5">
    <source>
        <dbReference type="ARBA" id="ARBA00022448"/>
    </source>
</evidence>
<feature type="transmembrane region" description="Helical" evidence="26">
    <location>
        <begin position="663"/>
        <end position="683"/>
    </location>
</feature>
<feature type="transmembrane region" description="Helical" evidence="26">
    <location>
        <begin position="434"/>
        <end position="454"/>
    </location>
</feature>
<protein>
    <recommendedName>
        <fullName evidence="22">Sialin</fullName>
    </recommendedName>
    <alternativeName>
        <fullName evidence="25">H(+)/nitrate cotransporter</fullName>
    </alternativeName>
    <alternativeName>
        <fullName evidence="23">H(+)/sialic acid cotransporter</fullName>
    </alternativeName>
    <alternativeName>
        <fullName evidence="24">Vesicular excitatory amino acid transporter</fullName>
    </alternativeName>
</protein>
<dbReference type="RefSeq" id="XP_030764121.1">
    <property type="nucleotide sequence ID" value="XM_030908261.1"/>
</dbReference>
<reference evidence="29" key="1">
    <citation type="submission" date="2025-08" db="UniProtKB">
        <authorList>
            <consortium name="RefSeq"/>
        </authorList>
    </citation>
    <scope>IDENTIFICATION</scope>
    <source>
        <tissue evidence="29">Gonads</tissue>
    </source>
</reference>
<feature type="transmembrane region" description="Helical" evidence="26">
    <location>
        <begin position="200"/>
        <end position="219"/>
    </location>
</feature>
<organism evidence="28 29">
    <name type="scientific">Sitophilus oryzae</name>
    <name type="common">Rice weevil</name>
    <name type="synonym">Curculio oryzae</name>
    <dbReference type="NCBI Taxonomy" id="7048"/>
    <lineage>
        <taxon>Eukaryota</taxon>
        <taxon>Metazoa</taxon>
        <taxon>Ecdysozoa</taxon>
        <taxon>Arthropoda</taxon>
        <taxon>Hexapoda</taxon>
        <taxon>Insecta</taxon>
        <taxon>Pterygota</taxon>
        <taxon>Neoptera</taxon>
        <taxon>Endopterygota</taxon>
        <taxon>Coleoptera</taxon>
        <taxon>Polyphaga</taxon>
        <taxon>Cucujiformia</taxon>
        <taxon>Curculionidae</taxon>
        <taxon>Dryophthorinae</taxon>
        <taxon>Sitophilus</taxon>
    </lineage>
</organism>
<feature type="transmembrane region" description="Helical" evidence="26">
    <location>
        <begin position="760"/>
        <end position="781"/>
    </location>
</feature>
<evidence type="ECO:0000256" key="2">
    <source>
        <dbReference type="ARBA" id="ARBA00004554"/>
    </source>
</evidence>
<dbReference type="GO" id="GO:0006820">
    <property type="term" value="P:monoatomic anion transport"/>
    <property type="evidence" value="ECO:0007669"/>
    <property type="project" value="TreeGrafter"/>
</dbReference>
<keyword evidence="11 26" id="KW-0472">Membrane</keyword>
<dbReference type="InterPro" id="IPR050382">
    <property type="entry name" value="MFS_Na/Anion_cotransporter"/>
</dbReference>
<keyword evidence="12" id="KW-0325">Glycoprotein</keyword>
<feature type="transmembrane region" description="Helical" evidence="26">
    <location>
        <begin position="79"/>
        <end position="97"/>
    </location>
</feature>
<dbReference type="PANTHER" id="PTHR11662">
    <property type="entry name" value="SOLUTE CARRIER FAMILY 17"/>
    <property type="match status" value="1"/>
</dbReference>
<keyword evidence="8" id="KW-0769">Symport</keyword>
<dbReference type="AlphaFoldDB" id="A0A6J2YLF3"/>
<evidence type="ECO:0000256" key="9">
    <source>
        <dbReference type="ARBA" id="ARBA00022989"/>
    </source>
</evidence>
<feature type="transmembrane region" description="Helical" evidence="26">
    <location>
        <begin position="639"/>
        <end position="657"/>
    </location>
</feature>
<sequence length="944" mass="105719">MDSKLAAEYDQSSFPSKWSFWKHRRYVVAFMAFFGFFNAYALRVNLSIAIVAMTSDRYETLENGTVINIGPEFDWSNEIQGYILSSFFYGYITTQLLGGYFSAKYGGKLIFGTGIAVTAALTIITPWLATTNVYLLLAVRIIEGVFEGVTYPSLHAIWSKWAPPLERTRLSMLASSGSYVGTVVAMPLSALLAEAFGWSSIFYFFGVLGLIWYTLWMLIVANAPDNDSNISDWELKYIQSSMEVNSSDKLQEIAVPWKSIFSSKAVWSICVANFSENWGFYTFMTQLPKFLNDIYSFKLGTSGFLSSLPYVAMSIMVALSGQIADFLITRQYLTVTQTRKYFNFFGFVAQFIFLMAVTFVFNSTVTVMCLSMAVGLGAFAWAGFSVNPLDIAPQYASVLLGISNTFGTMPGIMSPIVSGYIISNNPTIYEWRVVFFISAGLYLFGAFFFVSCASGELQPWAKSKEQEENKPNSVKSPSTTWKFWTQRRYILAILVFFGYLNIYSLRVNLSIGIVVMTQDRYVLLPNGTEQNIGPEFTWNNEIQGYLLSSFFYGYLMTQILGGFLSKRFGGKLIFGGGVAGAAFFTLLSPFFATVNVYLLLAARIFMGIFEGVTYSSLFSMWAKWIPPSERSRFTSQANSGSYTGAVFAMMFYAYLADASGWRSVFYFSGGLALVWYILWVLLIQESPETDKWISNSELQYIQQALKESKPTKSVSVPWKHVLTSKAVWALQVAVFCETWGFYTLLTLLPKYFKDVFNFDISKSGILSALPYIFIAIMMQVTGQLADRVVQKKLLSITWARKTFMAIGFLSQTCFMLGAAFWGEASGTVFCLVFAVGMGSFAIAIISVNALDIAPVNASILFGIVNTYGTIPGIISPIIAGYVISTDNPTAEQWRIIFYITASLYLFGAIFFMVFASGLRQPWDIEKKPYLKKSTGEEQPEYNEN</sequence>
<accession>A0A6J2YLF3</accession>
<evidence type="ECO:0000256" key="15">
    <source>
        <dbReference type="ARBA" id="ARBA00050101"/>
    </source>
</evidence>
<evidence type="ECO:0000256" key="11">
    <source>
        <dbReference type="ARBA" id="ARBA00023136"/>
    </source>
</evidence>
<dbReference type="GeneID" id="115888513"/>
<keyword evidence="9 26" id="KW-1133">Transmembrane helix</keyword>
<evidence type="ECO:0000256" key="25">
    <source>
        <dbReference type="ARBA" id="ARBA00081925"/>
    </source>
</evidence>
<feature type="transmembrane region" description="Helical" evidence="26">
    <location>
        <begin position="727"/>
        <end position="748"/>
    </location>
</feature>
<dbReference type="FunFam" id="1.20.1250.20:FF:000067">
    <property type="entry name" value="sialin isoform X2"/>
    <property type="match status" value="2"/>
</dbReference>
<dbReference type="InterPro" id="IPR020846">
    <property type="entry name" value="MFS_dom"/>
</dbReference>
<comment type="catalytic activity">
    <reaction evidence="17">
        <text>N-acetylneuraminate(in) + H(+)(in) = N-acetylneuraminate(out) + H(+)(out)</text>
        <dbReference type="Rhea" id="RHEA:28987"/>
        <dbReference type="ChEBI" id="CHEBI:15378"/>
        <dbReference type="ChEBI" id="CHEBI:35418"/>
    </reaction>
    <physiologicalReaction direction="right-to-left" evidence="17">
        <dbReference type="Rhea" id="RHEA:28989"/>
    </physiologicalReaction>
</comment>
<keyword evidence="13" id="KW-0458">Lysosome</keyword>
<feature type="transmembrane region" description="Helical" evidence="26">
    <location>
        <begin position="365"/>
        <end position="386"/>
    </location>
</feature>
<gene>
    <name evidence="29" type="primary">LOC115888513</name>
</gene>
<dbReference type="InterPro" id="IPR036259">
    <property type="entry name" value="MFS_trans_sf"/>
</dbReference>
<comment type="function">
    <text evidence="21">Receptor for CM101, a polysaccharide produced by group B Streptococcus with antipathoangiogenic properties.</text>
</comment>
<feature type="transmembrane region" description="Helical" evidence="26">
    <location>
        <begin position="545"/>
        <end position="565"/>
    </location>
</feature>
<evidence type="ECO:0000313" key="28">
    <source>
        <dbReference type="Proteomes" id="UP000504635"/>
    </source>
</evidence>
<dbReference type="KEGG" id="soy:115888513"/>
<feature type="domain" description="Major facilitator superfamily (MFS) profile" evidence="27">
    <location>
        <begin position="27"/>
        <end position="457"/>
    </location>
</feature>
<evidence type="ECO:0000256" key="6">
    <source>
        <dbReference type="ARBA" id="ARBA00022475"/>
    </source>
</evidence>
<dbReference type="GO" id="GO:0030672">
    <property type="term" value="C:synaptic vesicle membrane"/>
    <property type="evidence" value="ECO:0007669"/>
    <property type="project" value="UniProtKB-SubCell"/>
</dbReference>
<evidence type="ECO:0000256" key="23">
    <source>
        <dbReference type="ARBA" id="ARBA00080244"/>
    </source>
</evidence>
<comment type="subcellular location">
    <subcellularLocation>
        <location evidence="2">Basolateral cell membrane</location>
        <topology evidence="2">Multi-pass membrane protein</topology>
    </subcellularLocation>
    <subcellularLocation>
        <location evidence="3">Cytoplasmic vesicle</location>
        <location evidence="3">Secretory vesicle membrane</location>
        <topology evidence="3">Multi-pass membrane protein</topology>
    </subcellularLocation>
    <subcellularLocation>
        <location evidence="1">Cytoplasmic vesicle</location>
        <location evidence="1">Secretory vesicle</location>
        <location evidence="1">Synaptic vesicle membrane</location>
    </subcellularLocation>
    <subcellularLocation>
        <location evidence="4">Lysosome membrane</location>
    </subcellularLocation>
</comment>
<evidence type="ECO:0000256" key="3">
    <source>
        <dbReference type="ARBA" id="ARBA00004638"/>
    </source>
</evidence>
<dbReference type="OrthoDB" id="2985014at2759"/>
<keyword evidence="5" id="KW-0813">Transport</keyword>
<keyword evidence="14" id="KW-0968">Cytoplasmic vesicle</keyword>
<evidence type="ECO:0000256" key="16">
    <source>
        <dbReference type="ARBA" id="ARBA00050554"/>
    </source>
</evidence>